<keyword evidence="6" id="KW-0472">Membrane</keyword>
<dbReference type="STRING" id="1450538.A0A2V5H5S2"/>
<dbReference type="PANTHER" id="PTHR14097">
    <property type="entry name" value="OXIDOREDUCTASE HTATIP2"/>
    <property type="match status" value="1"/>
</dbReference>
<keyword evidence="4" id="KW-0809">Transit peptide</keyword>
<comment type="similarity">
    <text evidence="2">Belongs to the FMP52 family.</text>
</comment>
<evidence type="ECO:0000256" key="3">
    <source>
        <dbReference type="ARBA" id="ARBA00022787"/>
    </source>
</evidence>
<dbReference type="InterPro" id="IPR014843">
    <property type="entry name" value="Him1/Fmp52"/>
</dbReference>
<dbReference type="Gene3D" id="3.40.50.720">
    <property type="entry name" value="NAD(P)-binding Rossmann-like Domain"/>
    <property type="match status" value="1"/>
</dbReference>
<dbReference type="Pfam" id="PF08732">
    <property type="entry name" value="HIM1"/>
    <property type="match status" value="1"/>
</dbReference>
<evidence type="ECO:0000313" key="7">
    <source>
        <dbReference type="EMBL" id="PYI16944.1"/>
    </source>
</evidence>
<evidence type="ECO:0000256" key="5">
    <source>
        <dbReference type="ARBA" id="ARBA00023128"/>
    </source>
</evidence>
<accession>A0A2V5H5S2</accession>
<dbReference type="GO" id="GO:0005741">
    <property type="term" value="C:mitochondrial outer membrane"/>
    <property type="evidence" value="ECO:0007669"/>
    <property type="project" value="UniProtKB-SubCell"/>
</dbReference>
<dbReference type="AlphaFoldDB" id="A0A2V5H5S2"/>
<keyword evidence="8" id="KW-1185">Reference proteome</keyword>
<evidence type="ECO:0000256" key="6">
    <source>
        <dbReference type="ARBA" id="ARBA00023136"/>
    </source>
</evidence>
<dbReference type="GO" id="GO:0051170">
    <property type="term" value="P:import into nucleus"/>
    <property type="evidence" value="ECO:0007669"/>
    <property type="project" value="TreeGrafter"/>
</dbReference>
<reference evidence="7 8" key="1">
    <citation type="submission" date="2018-02" db="EMBL/GenBank/DDBJ databases">
        <title>The genomes of Aspergillus section Nigri reveals drivers in fungal speciation.</title>
        <authorList>
            <consortium name="DOE Joint Genome Institute"/>
            <person name="Vesth T.C."/>
            <person name="Nybo J."/>
            <person name="Theobald S."/>
            <person name="Brandl J."/>
            <person name="Frisvad J.C."/>
            <person name="Nielsen K.F."/>
            <person name="Lyhne E.K."/>
            <person name="Kogle M.E."/>
            <person name="Kuo A."/>
            <person name="Riley R."/>
            <person name="Clum A."/>
            <person name="Nolan M."/>
            <person name="Lipzen A."/>
            <person name="Salamov A."/>
            <person name="Henrissat B."/>
            <person name="Wiebenga A."/>
            <person name="De vries R.P."/>
            <person name="Grigoriev I.V."/>
            <person name="Mortensen U.H."/>
            <person name="Andersen M.R."/>
            <person name="Baker S.E."/>
        </authorList>
    </citation>
    <scope>NUCLEOTIDE SEQUENCE [LARGE SCALE GENOMIC DNA]</scope>
    <source>
        <strain evidence="7 8">CBS 115571</strain>
    </source>
</reference>
<dbReference type="Proteomes" id="UP000249829">
    <property type="component" value="Unassembled WGS sequence"/>
</dbReference>
<dbReference type="PANTHER" id="PTHR14097:SF7">
    <property type="entry name" value="OXIDOREDUCTASE HTATIP2"/>
    <property type="match status" value="1"/>
</dbReference>
<keyword evidence="5" id="KW-0496">Mitochondrion</keyword>
<dbReference type="OMA" id="CIENAKA"/>
<evidence type="ECO:0000313" key="8">
    <source>
        <dbReference type="Proteomes" id="UP000249829"/>
    </source>
</evidence>
<dbReference type="EMBL" id="KZ825162">
    <property type="protein sequence ID" value="PYI16944.1"/>
    <property type="molecule type" value="Genomic_DNA"/>
</dbReference>
<evidence type="ECO:0000256" key="1">
    <source>
        <dbReference type="ARBA" id="ARBA00004450"/>
    </source>
</evidence>
<organism evidence="7 8">
    <name type="scientific">Aspergillus violaceofuscus (strain CBS 115571)</name>
    <dbReference type="NCBI Taxonomy" id="1450538"/>
    <lineage>
        <taxon>Eukaryota</taxon>
        <taxon>Fungi</taxon>
        <taxon>Dikarya</taxon>
        <taxon>Ascomycota</taxon>
        <taxon>Pezizomycotina</taxon>
        <taxon>Eurotiomycetes</taxon>
        <taxon>Eurotiomycetidae</taxon>
        <taxon>Eurotiales</taxon>
        <taxon>Aspergillaceae</taxon>
        <taxon>Aspergillus</taxon>
    </lineage>
</organism>
<dbReference type="SUPFAM" id="SSF51735">
    <property type="entry name" value="NAD(P)-binding Rossmann-fold domains"/>
    <property type="match status" value="1"/>
</dbReference>
<comment type="subcellular location">
    <subcellularLocation>
        <location evidence="1">Mitochondrion outer membrane</location>
        <topology evidence="1">Peripheral membrane protein</topology>
    </subcellularLocation>
</comment>
<sequence length="245" mass="26035">MASAVLISCTGLVGSHILRNLIASEAIASINTFSRRSPPEASSSNKVHAFVSPDPAQWVAQITRPSAQQRPTILFSAFGTTRAAVGGSLEAQSRIDHGLQLELAQAARQAGCRVCVLVSSSTANENSWIPYARMKGRIEADLKALQFERTVLLRPGIILGNRVESRSGEWIAQSVVQGIGKMASSWRDTLGQDAGVIAEAAVNCGLRGLEEISGKEDDGSGVWLVERGDIVKYARTGTDLSSFGA</sequence>
<evidence type="ECO:0000256" key="4">
    <source>
        <dbReference type="ARBA" id="ARBA00022946"/>
    </source>
</evidence>
<keyword evidence="3" id="KW-1000">Mitochondrion outer membrane</keyword>
<evidence type="ECO:0000256" key="2">
    <source>
        <dbReference type="ARBA" id="ARBA00006617"/>
    </source>
</evidence>
<dbReference type="FunFam" id="3.40.50.720:FF:000366">
    <property type="entry name" value="Protein FMP52, mitochondrial"/>
    <property type="match status" value="1"/>
</dbReference>
<proteinExistence type="inferred from homology"/>
<name>A0A2V5H5S2_ASPV1</name>
<protein>
    <recommendedName>
        <fullName evidence="9">NAD(P)-binding domain-containing protein</fullName>
    </recommendedName>
</protein>
<dbReference type="InterPro" id="IPR036291">
    <property type="entry name" value="NAD(P)-bd_dom_sf"/>
</dbReference>
<evidence type="ECO:0008006" key="9">
    <source>
        <dbReference type="Google" id="ProtNLM"/>
    </source>
</evidence>
<gene>
    <name evidence="7" type="ORF">BO99DRAFT_483518</name>
</gene>